<comment type="caution">
    <text evidence="6">The sequence shown here is derived from an EMBL/GenBank/DDBJ whole genome shotgun (WGS) entry which is preliminary data.</text>
</comment>
<evidence type="ECO:0000256" key="4">
    <source>
        <dbReference type="SAM" id="MobiDB-lite"/>
    </source>
</evidence>
<evidence type="ECO:0000256" key="3">
    <source>
        <dbReference type="ARBA" id="ARBA00023242"/>
    </source>
</evidence>
<keyword evidence="7" id="KW-1185">Reference proteome</keyword>
<feature type="compositionally biased region" description="Polar residues" evidence="4">
    <location>
        <begin position="626"/>
        <end position="638"/>
    </location>
</feature>
<dbReference type="InterPro" id="IPR001357">
    <property type="entry name" value="BRCT_dom"/>
</dbReference>
<dbReference type="SUPFAM" id="SSF52113">
    <property type="entry name" value="BRCT domain"/>
    <property type="match status" value="1"/>
</dbReference>
<proteinExistence type="predicted"/>
<dbReference type="InterPro" id="IPR047249">
    <property type="entry name" value="BRCT_p53bp1-like_rpt1"/>
</dbReference>
<feature type="compositionally biased region" description="Basic residues" evidence="4">
    <location>
        <begin position="747"/>
        <end position="756"/>
    </location>
</feature>
<feature type="domain" description="BRCT" evidence="5">
    <location>
        <begin position="796"/>
        <end position="919"/>
    </location>
</feature>
<feature type="region of interest" description="Disordered" evidence="4">
    <location>
        <begin position="170"/>
        <end position="227"/>
    </location>
</feature>
<feature type="compositionally biased region" description="Polar residues" evidence="4">
    <location>
        <begin position="734"/>
        <end position="746"/>
    </location>
</feature>
<accession>A0A395T7T6</accession>
<reference evidence="6 7" key="1">
    <citation type="journal article" date="2018" name="PLoS Pathog.">
        <title>Evolution of structural diversity of trichothecenes, a family of toxins produced by plant pathogenic and entomopathogenic fungi.</title>
        <authorList>
            <person name="Proctor R.H."/>
            <person name="McCormick S.P."/>
            <person name="Kim H.S."/>
            <person name="Cardoza R.E."/>
            <person name="Stanley A.M."/>
            <person name="Lindo L."/>
            <person name="Kelly A."/>
            <person name="Brown D.W."/>
            <person name="Lee T."/>
            <person name="Vaughan M.M."/>
            <person name="Alexander N.J."/>
            <person name="Busman M."/>
            <person name="Gutierrez S."/>
        </authorList>
    </citation>
    <scope>NUCLEOTIDE SEQUENCE [LARGE SCALE GENOMIC DNA]</scope>
    <source>
        <strain evidence="6 7">NRRL 20695</strain>
    </source>
</reference>
<feature type="compositionally biased region" description="Low complexity" evidence="4">
    <location>
        <begin position="328"/>
        <end position="338"/>
    </location>
</feature>
<dbReference type="AlphaFoldDB" id="A0A395T7T6"/>
<dbReference type="Gene3D" id="3.40.50.10190">
    <property type="entry name" value="BRCT domain"/>
    <property type="match status" value="1"/>
</dbReference>
<dbReference type="OrthoDB" id="129353at2759"/>
<dbReference type="GO" id="GO:0045944">
    <property type="term" value="P:positive regulation of transcription by RNA polymerase II"/>
    <property type="evidence" value="ECO:0007669"/>
    <property type="project" value="TreeGrafter"/>
</dbReference>
<name>A0A395T7T6_9HYPO</name>
<dbReference type="CDD" id="cd17745">
    <property type="entry name" value="BRCT_p53bp1_rpt1"/>
    <property type="match status" value="1"/>
</dbReference>
<dbReference type="Pfam" id="PF00533">
    <property type="entry name" value="BRCT"/>
    <property type="match status" value="1"/>
</dbReference>
<feature type="compositionally biased region" description="Polar residues" evidence="4">
    <location>
        <begin position="194"/>
        <end position="205"/>
    </location>
</feature>
<feature type="compositionally biased region" description="Polar residues" evidence="4">
    <location>
        <begin position="699"/>
        <end position="709"/>
    </location>
</feature>
<feature type="compositionally biased region" description="Basic and acidic residues" evidence="4">
    <location>
        <begin position="294"/>
        <end position="311"/>
    </location>
</feature>
<comment type="subcellular location">
    <subcellularLocation>
        <location evidence="1">Nucleus</location>
    </subcellularLocation>
</comment>
<dbReference type="PROSITE" id="PS50172">
    <property type="entry name" value="BRCT"/>
    <property type="match status" value="1"/>
</dbReference>
<protein>
    <submittedName>
        <fullName evidence="6">DNA repair rhp9</fullName>
    </submittedName>
</protein>
<keyword evidence="3" id="KW-0539">Nucleus</keyword>
<dbReference type="GO" id="GO:0042393">
    <property type="term" value="F:histone binding"/>
    <property type="evidence" value="ECO:0007669"/>
    <property type="project" value="TreeGrafter"/>
</dbReference>
<feature type="compositionally biased region" description="Basic and acidic residues" evidence="4">
    <location>
        <begin position="414"/>
        <end position="423"/>
    </location>
</feature>
<feature type="compositionally biased region" description="Basic and acidic residues" evidence="4">
    <location>
        <begin position="486"/>
        <end position="495"/>
    </location>
</feature>
<feature type="compositionally biased region" description="Low complexity" evidence="4">
    <location>
        <begin position="682"/>
        <end position="695"/>
    </location>
</feature>
<organism evidence="6 7">
    <name type="scientific">Fusarium longipes</name>
    <dbReference type="NCBI Taxonomy" id="694270"/>
    <lineage>
        <taxon>Eukaryota</taxon>
        <taxon>Fungi</taxon>
        <taxon>Dikarya</taxon>
        <taxon>Ascomycota</taxon>
        <taxon>Pezizomycotina</taxon>
        <taxon>Sordariomycetes</taxon>
        <taxon>Hypocreomycetidae</taxon>
        <taxon>Hypocreales</taxon>
        <taxon>Nectriaceae</taxon>
        <taxon>Fusarium</taxon>
    </lineage>
</organism>
<dbReference type="STRING" id="694270.A0A395T7T6"/>
<evidence type="ECO:0000313" key="6">
    <source>
        <dbReference type="EMBL" id="RGP80814.1"/>
    </source>
</evidence>
<dbReference type="GO" id="GO:0005634">
    <property type="term" value="C:nucleus"/>
    <property type="evidence" value="ECO:0007669"/>
    <property type="project" value="UniProtKB-SubCell"/>
</dbReference>
<evidence type="ECO:0000256" key="1">
    <source>
        <dbReference type="ARBA" id="ARBA00004123"/>
    </source>
</evidence>
<dbReference type="PANTHER" id="PTHR15321:SF3">
    <property type="entry name" value="TP53-BINDING PROTEIN 1"/>
    <property type="match status" value="1"/>
</dbReference>
<dbReference type="EMBL" id="PXOG01000022">
    <property type="protein sequence ID" value="RGP80814.1"/>
    <property type="molecule type" value="Genomic_DNA"/>
</dbReference>
<feature type="compositionally biased region" description="Pro residues" evidence="4">
    <location>
        <begin position="514"/>
        <end position="524"/>
    </location>
</feature>
<dbReference type="InterPro" id="IPR047252">
    <property type="entry name" value="TP53BP1-like"/>
</dbReference>
<feature type="region of interest" description="Disordered" evidence="4">
    <location>
        <begin position="507"/>
        <end position="770"/>
    </location>
</feature>
<dbReference type="PANTHER" id="PTHR15321">
    <property type="entry name" value="TUMOR SUPPRESSOR P53-BINDING PROTEIN 1"/>
    <property type="match status" value="1"/>
</dbReference>
<feature type="compositionally biased region" description="Basic residues" evidence="4">
    <location>
        <begin position="388"/>
        <end position="399"/>
    </location>
</feature>
<feature type="region of interest" description="Disordered" evidence="4">
    <location>
        <begin position="248"/>
        <end position="495"/>
    </location>
</feature>
<keyword evidence="2" id="KW-0227">DNA damage</keyword>
<feature type="region of interest" description="Disordered" evidence="4">
    <location>
        <begin position="61"/>
        <end position="108"/>
    </location>
</feature>
<dbReference type="Proteomes" id="UP000266234">
    <property type="component" value="Unassembled WGS sequence"/>
</dbReference>
<evidence type="ECO:0000259" key="5">
    <source>
        <dbReference type="PROSITE" id="PS50172"/>
    </source>
</evidence>
<feature type="compositionally biased region" description="Basic and acidic residues" evidence="4">
    <location>
        <begin position="757"/>
        <end position="768"/>
    </location>
</feature>
<dbReference type="SMART" id="SM00292">
    <property type="entry name" value="BRCT"/>
    <property type="match status" value="1"/>
</dbReference>
<feature type="compositionally biased region" description="Basic and acidic residues" evidence="4">
    <location>
        <begin position="436"/>
        <end position="452"/>
    </location>
</feature>
<feature type="compositionally biased region" description="Polar residues" evidence="4">
    <location>
        <begin position="248"/>
        <end position="293"/>
    </location>
</feature>
<dbReference type="GO" id="GO:0000077">
    <property type="term" value="P:DNA damage checkpoint signaling"/>
    <property type="evidence" value="ECO:0007669"/>
    <property type="project" value="TreeGrafter"/>
</dbReference>
<sequence length="1078" mass="117976">MMDSQLLQAGSNESQDSQAIIEAYRAEFGVGRQCALETGILKGVTQSHENRVNLITDRSKTPGHDILIKPQGSSDLPARHDSAKPKAVQNDAPKSLIGSTKPPNSAALHTMDFSQQTPTQANFDRDYSEFCDVVPSSPVEGDTQPGSLEHRTLEDDDTGAVNFANLSEFARPSSQVSEDAGFENTRGDWRHPDGTSQLNNGQTPHRPNAPTFETPAVPKNPFAAKPNITAPLAGSQLFGQTQFSSAVKHISPTSSRPSPKLFNSKSPNLIETSPLKNRANVSSPTDIRTSSPQRLHEIPETSLREDNRDLGRAQTPLNSRSAGHDMIPESPTSSEPTPRAQALRSSGTTEPMSHYEPMKQSQERKILGSIVISPMNSDDDSDDAIRRMERRKKIERKKAKAAEELGRVSFTPKIRQDSKEQPSRKKRKLLSADGPETSHVKPKVDNGLHRGQDLPAIVDDSQKGSVASNGLPVASTKATPGNSAPENKHVDHDGDVILVDADKVVVDEDMIPATSPPASLPPTAPVEHPEPSEPELPRLRMEDENVPEGLDDHSEPSSLPPPRKRSTRTYGRAVRQKRRNPFLSSSNSDGLMGEMEPRPMSRSSPLHKAAAVSMIEEEPEPEFQLPQETINNDTNTTARPKKTARDIYADLPPPMTTRSRRSDRAETTPVTPLASRSAGQALPTSSSLSVLSTTPACSARTTPGTQDSPGSERPESVTLPSPGGNHSLRKGHTPSGTKSESPQQAGKQRRISKRHPRLDSESTDELHHSPAASVLERSIVHKSSRSFKQSFASVYRTGRLFDGMVFALSFSTQFKAQERKKIETKITQSGGTILTEGFQDMFEHSSIMSTMSPVMDEEEALRLTKISCDSGFTALIADNYSRKVKYMQALALGLPCLAPQWITACLNKGAIVDWEPYLLCAGASTVLGNALRSRILTTYSAAEARLAEVIEQRPRLLDGQRVLVVVDSKKSRNEAKEPYIFLASVLGPTISRVFSTQQARELLLEHQKAGNPFDWLYLDKGTGTVEAVLAPKETMGNKRRRKSAPAQAKIENIRVLDDELVIQSLILGRMVEENEMYT</sequence>
<dbReference type="InterPro" id="IPR036420">
    <property type="entry name" value="BRCT_dom_sf"/>
</dbReference>
<evidence type="ECO:0000313" key="7">
    <source>
        <dbReference type="Proteomes" id="UP000266234"/>
    </source>
</evidence>
<gene>
    <name evidence="6" type="ORF">FLONG3_1046</name>
</gene>
<feature type="compositionally biased region" description="Basic and acidic residues" evidence="4">
    <location>
        <begin position="527"/>
        <end position="543"/>
    </location>
</feature>
<feature type="compositionally biased region" description="Polar residues" evidence="4">
    <location>
        <begin position="476"/>
        <end position="485"/>
    </location>
</feature>
<evidence type="ECO:0000256" key="2">
    <source>
        <dbReference type="ARBA" id="ARBA00022763"/>
    </source>
</evidence>